<feature type="region of interest" description="Disordered" evidence="13">
    <location>
        <begin position="432"/>
        <end position="451"/>
    </location>
</feature>
<evidence type="ECO:0000256" key="1">
    <source>
        <dbReference type="ARBA" id="ARBA00004571"/>
    </source>
</evidence>
<feature type="compositionally biased region" description="Polar residues" evidence="13">
    <location>
        <begin position="438"/>
        <end position="451"/>
    </location>
</feature>
<dbReference type="Pfam" id="PF00593">
    <property type="entry name" value="TonB_dep_Rec_b-barrel"/>
    <property type="match status" value="1"/>
</dbReference>
<evidence type="ECO:0000256" key="12">
    <source>
        <dbReference type="RuleBase" id="RU003357"/>
    </source>
</evidence>
<dbReference type="InterPro" id="IPR036942">
    <property type="entry name" value="Beta-barrel_TonB_sf"/>
</dbReference>
<feature type="domain" description="TonB-dependent receptor plug" evidence="15">
    <location>
        <begin position="191"/>
        <end position="289"/>
    </location>
</feature>
<evidence type="ECO:0000256" key="13">
    <source>
        <dbReference type="SAM" id="MobiDB-lite"/>
    </source>
</evidence>
<accession>A0AAN2BIV2</accession>
<evidence type="ECO:0000259" key="14">
    <source>
        <dbReference type="Pfam" id="PF00593"/>
    </source>
</evidence>
<dbReference type="EMBL" id="AP023086">
    <property type="protein sequence ID" value="BCD96360.1"/>
    <property type="molecule type" value="Genomic_DNA"/>
</dbReference>
<dbReference type="AlphaFoldDB" id="A0AAN2BIV2"/>
<sequence length="828" mass="92665">MPTHAQSTENPNSEQQSLGTLNFANRSLGNLLFTYQKSGYNLIFSDRLVDASLIIKVSPSAGAPIQRLKRLLAHYQLGLLSDGNSGWLITQATASRQFQLNLHDANTQQPINNASISIDNIPVAHPPRAIALYAGAMQQLTVKAAGYHTLERPLDTLANNVILELQPITTPLIEETLVTASFYQWKKTQIGSQNTLDNIDIKSTPTRGNDPVQAIANLPGVAGSGVSAKPNIRGGADDELLILLDGIELNDPFHLKDFQGLLSGINSHIVDSVAVYTGGYPARYGSKMSGVMDIQPVIPTAEASYNNTLEFNPIYSAITLGHVLKNDENYLLFAARRGNLETTLGQINPDIGAPRFNDTFTKYHWITDSQARYDIGLYSLRDDVELRNVDGDEGETAKSIDNSQYAWLRNQRLFGQYQHNWQLINSYNKNERNGAINEPNNPDESTGSLQEQQHLQSYAAKYHGEWAFLSGNSLAFGGHIKYAKARYTTHAQALRGELATLLGNERIVDNHLQISTEGLQFATYLSYQNTLADQLQLESGLRLDGQTFTGKLRHQLSPRLAARYQYNDHWAIKASAGRFYQAPNIKDLKPADGEITYYTPQKSDHYILGMEYAPSRALTLSAETYLKRIFNPRTRYENMFNPYALLPELAPDRIAIKPDSASAKGLETTVTYAPSNPLKLWAAYSFSEVEDVINGEVVRRSWNQVSSLHFGALVNRHHWSLSTQVHWHSGRPTTTLPSTVSDLTTPIEYQRNSASLPDYITLDIRLSRQWTLNSSQLELYLDITNASNRKNIGFYEVEIAAQNNSYSLERNPERLFPILPTLGLYWYF</sequence>
<evidence type="ECO:0000256" key="10">
    <source>
        <dbReference type="ARBA" id="ARBA00023237"/>
    </source>
</evidence>
<evidence type="ECO:0000256" key="11">
    <source>
        <dbReference type="PROSITE-ProRule" id="PRU01360"/>
    </source>
</evidence>
<evidence type="ECO:0000256" key="6">
    <source>
        <dbReference type="ARBA" id="ARBA00022729"/>
    </source>
</evidence>
<comment type="similarity">
    <text evidence="2">Belongs to the TonB-dependent receptor family. Hemoglobin/haptoglobin binding protein subfamily.</text>
</comment>
<keyword evidence="6" id="KW-0732">Signal</keyword>
<evidence type="ECO:0000259" key="15">
    <source>
        <dbReference type="Pfam" id="PF07715"/>
    </source>
</evidence>
<dbReference type="InterPro" id="IPR039426">
    <property type="entry name" value="TonB-dep_rcpt-like"/>
</dbReference>
<dbReference type="PANTHER" id="PTHR30069">
    <property type="entry name" value="TONB-DEPENDENT OUTER MEMBRANE RECEPTOR"/>
    <property type="match status" value="1"/>
</dbReference>
<dbReference type="Gene3D" id="2.40.170.20">
    <property type="entry name" value="TonB-dependent receptor, beta-barrel domain"/>
    <property type="match status" value="1"/>
</dbReference>
<keyword evidence="17" id="KW-1185">Reference proteome</keyword>
<dbReference type="SUPFAM" id="SSF56935">
    <property type="entry name" value="Porins"/>
    <property type="match status" value="1"/>
</dbReference>
<evidence type="ECO:0000256" key="2">
    <source>
        <dbReference type="ARBA" id="ARBA00008143"/>
    </source>
</evidence>
<feature type="domain" description="TonB-dependent receptor-like beta-barrel" evidence="14">
    <location>
        <begin position="357"/>
        <end position="785"/>
    </location>
</feature>
<keyword evidence="3 11" id="KW-0813">Transport</keyword>
<evidence type="ECO:0000256" key="7">
    <source>
        <dbReference type="ARBA" id="ARBA00023077"/>
    </source>
</evidence>
<dbReference type="PROSITE" id="PS52016">
    <property type="entry name" value="TONB_DEPENDENT_REC_3"/>
    <property type="match status" value="1"/>
</dbReference>
<dbReference type="Pfam" id="PF07715">
    <property type="entry name" value="Plug"/>
    <property type="match status" value="1"/>
</dbReference>
<dbReference type="PANTHER" id="PTHR30069:SF29">
    <property type="entry name" value="HEMOGLOBIN AND HEMOGLOBIN-HAPTOGLOBIN-BINDING PROTEIN 1-RELATED"/>
    <property type="match status" value="1"/>
</dbReference>
<dbReference type="InterPro" id="IPR037066">
    <property type="entry name" value="Plug_dom_sf"/>
</dbReference>
<evidence type="ECO:0000256" key="3">
    <source>
        <dbReference type="ARBA" id="ARBA00022448"/>
    </source>
</evidence>
<evidence type="ECO:0000256" key="4">
    <source>
        <dbReference type="ARBA" id="ARBA00022452"/>
    </source>
</evidence>
<dbReference type="GO" id="GO:0015344">
    <property type="term" value="F:siderophore uptake transmembrane transporter activity"/>
    <property type="evidence" value="ECO:0007669"/>
    <property type="project" value="TreeGrafter"/>
</dbReference>
<evidence type="ECO:0008006" key="18">
    <source>
        <dbReference type="Google" id="ProtNLM"/>
    </source>
</evidence>
<evidence type="ECO:0000256" key="9">
    <source>
        <dbReference type="ARBA" id="ARBA00023170"/>
    </source>
</evidence>
<name>A0AAN2BIV2_9GAMM</name>
<gene>
    <name evidence="16" type="ORF">MARGE09_P0560</name>
</gene>
<keyword evidence="9" id="KW-0675">Receptor</keyword>
<organism evidence="16 17">
    <name type="scientific">Marinagarivorans cellulosilyticus</name>
    <dbReference type="NCBI Taxonomy" id="2721545"/>
    <lineage>
        <taxon>Bacteria</taxon>
        <taxon>Pseudomonadati</taxon>
        <taxon>Pseudomonadota</taxon>
        <taxon>Gammaproteobacteria</taxon>
        <taxon>Cellvibrionales</taxon>
        <taxon>Cellvibrionaceae</taxon>
        <taxon>Marinagarivorans</taxon>
    </lineage>
</organism>
<keyword evidence="8 11" id="KW-0472">Membrane</keyword>
<dbReference type="Gene3D" id="2.170.130.10">
    <property type="entry name" value="TonB-dependent receptor, plug domain"/>
    <property type="match status" value="1"/>
</dbReference>
<dbReference type="GO" id="GO:0044718">
    <property type="term" value="P:siderophore transmembrane transport"/>
    <property type="evidence" value="ECO:0007669"/>
    <property type="project" value="TreeGrafter"/>
</dbReference>
<proteinExistence type="inferred from homology"/>
<evidence type="ECO:0000256" key="8">
    <source>
        <dbReference type="ARBA" id="ARBA00023136"/>
    </source>
</evidence>
<dbReference type="Proteomes" id="UP001320119">
    <property type="component" value="Chromosome"/>
</dbReference>
<protein>
    <recommendedName>
        <fullName evidence="18">TonB-dependent receptor</fullName>
    </recommendedName>
</protein>
<keyword evidence="5 11" id="KW-0812">Transmembrane</keyword>
<evidence type="ECO:0000313" key="17">
    <source>
        <dbReference type="Proteomes" id="UP001320119"/>
    </source>
</evidence>
<dbReference type="KEGG" id="marq:MARGE09_P0560"/>
<keyword evidence="4 11" id="KW-1134">Transmembrane beta strand</keyword>
<keyword evidence="7 12" id="KW-0798">TonB box</keyword>
<comment type="subcellular location">
    <subcellularLocation>
        <location evidence="1 11">Cell outer membrane</location>
        <topology evidence="1 11">Multi-pass membrane protein</topology>
    </subcellularLocation>
</comment>
<keyword evidence="10 11" id="KW-0998">Cell outer membrane</keyword>
<reference evidence="16 17" key="1">
    <citation type="journal article" date="2022" name="IScience">
        <title>An ultrasensitive nanofiber-based assay for enzymatic hydrolysis and deep-sea microbial degradation of cellulose.</title>
        <authorList>
            <person name="Tsudome M."/>
            <person name="Tachioka M."/>
            <person name="Miyazaki M."/>
            <person name="Uchimura K."/>
            <person name="Tsuda M."/>
            <person name="Takaki Y."/>
            <person name="Deguchi S."/>
        </authorList>
    </citation>
    <scope>NUCLEOTIDE SEQUENCE [LARGE SCALE GENOMIC DNA]</scope>
    <source>
        <strain evidence="16 17">GE09</strain>
    </source>
</reference>
<dbReference type="InterPro" id="IPR012910">
    <property type="entry name" value="Plug_dom"/>
</dbReference>
<dbReference type="InterPro" id="IPR000531">
    <property type="entry name" value="Beta-barrel_TonB"/>
</dbReference>
<evidence type="ECO:0000256" key="5">
    <source>
        <dbReference type="ARBA" id="ARBA00022692"/>
    </source>
</evidence>
<evidence type="ECO:0000313" key="16">
    <source>
        <dbReference type="EMBL" id="BCD96360.1"/>
    </source>
</evidence>
<dbReference type="GO" id="GO:0009279">
    <property type="term" value="C:cell outer membrane"/>
    <property type="evidence" value="ECO:0007669"/>
    <property type="project" value="UniProtKB-SubCell"/>
</dbReference>